<dbReference type="HAMAP" id="MF_00955">
    <property type="entry name" value="GDP_Man_dehydratase"/>
    <property type="match status" value="1"/>
</dbReference>
<dbReference type="Pfam" id="PF16363">
    <property type="entry name" value="GDP_Man_Dehyd"/>
    <property type="match status" value="1"/>
</dbReference>
<dbReference type="InterPro" id="IPR006368">
    <property type="entry name" value="GDP_Man_deHydtase"/>
</dbReference>
<dbReference type="InterPro" id="IPR016040">
    <property type="entry name" value="NAD(P)-bd_dom"/>
</dbReference>
<evidence type="ECO:0000256" key="7">
    <source>
        <dbReference type="SAM" id="MobiDB-lite"/>
    </source>
</evidence>
<sequence length="387" mass="43674">MLAENTPESQPKTSSKAGYPLDKTPLRSHIRSDVVRMKGPHKFPTGISLMNKVALITGITGQDGSYLTELLIAKGYNVHGIVRRSSSFSTGRIDHLYRDPHDPLRQLTLHYGDLADSTSLRRILEAVQPDEIYNLAAQSHVKVSFEQAEYTGDVVATGTLRLLESVRDVVARTGKPIRYYQAGSSEMFGAAPPPQSETTPFYPRSPYAVAKVAAYWYTVNYREAYGLFACNGILFNHESERRGETFVTRKITRAVGRIKYGLQKKLYLGNLDAKRDWGFAGDYVEAMWRMLQQATPDDYVIATGEAHSVREFLEAAFARVELDWRDYVEIDPRYFRPTEVDHLLGDASKARQHLGWQPQVSFPALVARMVDHDLELARREALVRAST</sequence>
<dbReference type="HOGENOM" id="CLU_007383_14_0_0"/>
<dbReference type="SUPFAM" id="SSF51735">
    <property type="entry name" value="NAD(P)-binding Rossmann-fold domains"/>
    <property type="match status" value="1"/>
</dbReference>
<evidence type="ECO:0000256" key="1">
    <source>
        <dbReference type="ARBA" id="ARBA00001937"/>
    </source>
</evidence>
<comment type="caution">
    <text evidence="6">Lacks conserved residue(s) required for the propagation of feature annotation.</text>
</comment>
<dbReference type="PANTHER" id="PTHR43715">
    <property type="entry name" value="GDP-MANNOSE 4,6-DEHYDRATASE"/>
    <property type="match status" value="1"/>
</dbReference>
<dbReference type="Gene3D" id="3.90.25.10">
    <property type="entry name" value="UDP-galactose 4-epimerase, domain 1"/>
    <property type="match status" value="1"/>
</dbReference>
<comment type="similarity">
    <text evidence="2 6">Belongs to the NAD(P)-dependent epimerase/dehydratase family. GDP-mannose 4,6-dehydratase subfamily.</text>
</comment>
<dbReference type="EMBL" id="CP002514">
    <property type="protein sequence ID" value="AEP12969.1"/>
    <property type="molecule type" value="Genomic_DNA"/>
</dbReference>
<dbReference type="GO" id="GO:0070401">
    <property type="term" value="F:NADP+ binding"/>
    <property type="evidence" value="ECO:0007669"/>
    <property type="project" value="UniProtKB-UniRule"/>
</dbReference>
<evidence type="ECO:0000313" key="10">
    <source>
        <dbReference type="Proteomes" id="UP000006791"/>
    </source>
</evidence>
<protein>
    <recommendedName>
        <fullName evidence="3 6">GDP-mannose 4,6-dehydratase</fullName>
        <ecNumber evidence="3 6">4.2.1.47</ecNumber>
    </recommendedName>
    <alternativeName>
        <fullName evidence="6">GDP-D-mannose dehydratase</fullName>
    </alternativeName>
</protein>
<keyword evidence="4 6" id="KW-0521">NADP</keyword>
<feature type="domain" description="NAD(P)-binding" evidence="8">
    <location>
        <begin position="55"/>
        <end position="369"/>
    </location>
</feature>
<organism evidence="9 10">
    <name type="scientific">Chloracidobacterium thermophilum (strain B)</name>
    <dbReference type="NCBI Taxonomy" id="981222"/>
    <lineage>
        <taxon>Bacteria</taxon>
        <taxon>Pseudomonadati</taxon>
        <taxon>Acidobacteriota</taxon>
        <taxon>Terriglobia</taxon>
        <taxon>Terriglobales</taxon>
        <taxon>Acidobacteriaceae</taxon>
        <taxon>Chloracidobacterium</taxon>
    </lineage>
</organism>
<dbReference type="Proteomes" id="UP000006791">
    <property type="component" value="Chromosome 1"/>
</dbReference>
<comment type="cofactor">
    <cofactor evidence="1 6">
        <name>NADP(+)</name>
        <dbReference type="ChEBI" id="CHEBI:58349"/>
    </cofactor>
</comment>
<dbReference type="FunFam" id="3.40.50.720:FF:000102">
    <property type="entry name" value="GDP-mannose 4,6-dehydratase"/>
    <property type="match status" value="1"/>
</dbReference>
<dbReference type="InterPro" id="IPR036291">
    <property type="entry name" value="NAD(P)-bd_dom_sf"/>
</dbReference>
<evidence type="ECO:0000256" key="4">
    <source>
        <dbReference type="ARBA" id="ARBA00022857"/>
    </source>
</evidence>
<comment type="function">
    <text evidence="6">Catalyzes the conversion of GDP-D-mannose to GDP-4-dehydro-6-deoxy-D-mannose.</text>
</comment>
<dbReference type="EC" id="4.2.1.47" evidence="3 6"/>
<evidence type="ECO:0000313" key="9">
    <source>
        <dbReference type="EMBL" id="AEP12969.1"/>
    </source>
</evidence>
<evidence type="ECO:0000259" key="8">
    <source>
        <dbReference type="Pfam" id="PF16363"/>
    </source>
</evidence>
<dbReference type="AlphaFoldDB" id="G2LF41"/>
<evidence type="ECO:0000256" key="5">
    <source>
        <dbReference type="ARBA" id="ARBA00023239"/>
    </source>
</evidence>
<dbReference type="GO" id="GO:0008446">
    <property type="term" value="F:GDP-mannose 4,6-dehydratase activity"/>
    <property type="evidence" value="ECO:0007669"/>
    <property type="project" value="UniProtKB-UniRule"/>
</dbReference>
<dbReference type="NCBIfam" id="TIGR01472">
    <property type="entry name" value="gmd"/>
    <property type="match status" value="1"/>
</dbReference>
<keyword evidence="10" id="KW-1185">Reference proteome</keyword>
<comment type="catalytic activity">
    <reaction evidence="6">
        <text>GDP-alpha-D-mannose = GDP-4-dehydro-alpha-D-rhamnose + H2O</text>
        <dbReference type="Rhea" id="RHEA:23820"/>
        <dbReference type="ChEBI" id="CHEBI:15377"/>
        <dbReference type="ChEBI" id="CHEBI:57527"/>
        <dbReference type="ChEBI" id="CHEBI:57964"/>
        <dbReference type="EC" id="4.2.1.47"/>
    </reaction>
</comment>
<feature type="compositionally biased region" description="Polar residues" evidence="7">
    <location>
        <begin position="1"/>
        <end position="16"/>
    </location>
</feature>
<proteinExistence type="inferred from homology"/>
<feature type="region of interest" description="Disordered" evidence="7">
    <location>
        <begin position="1"/>
        <end position="24"/>
    </location>
</feature>
<evidence type="ECO:0000256" key="6">
    <source>
        <dbReference type="HAMAP-Rule" id="MF_00955"/>
    </source>
</evidence>
<dbReference type="CDD" id="cd05260">
    <property type="entry name" value="GDP_MD_SDR_e"/>
    <property type="match status" value="1"/>
</dbReference>
<dbReference type="Gene3D" id="3.40.50.720">
    <property type="entry name" value="NAD(P)-binding Rossmann-like Domain"/>
    <property type="match status" value="1"/>
</dbReference>
<feature type="binding site" evidence="6">
    <location>
        <position position="179"/>
    </location>
    <ligand>
        <name>NADP(+)</name>
        <dbReference type="ChEBI" id="CHEBI:58349"/>
    </ligand>
</feature>
<accession>G2LF41</accession>
<gene>
    <name evidence="6" type="primary">gmd</name>
    <name evidence="9" type="ordered locus">Cabther_A2234</name>
</gene>
<dbReference type="GO" id="GO:0042351">
    <property type="term" value="P:'de novo' GDP-L-fucose biosynthetic process"/>
    <property type="evidence" value="ECO:0007669"/>
    <property type="project" value="TreeGrafter"/>
</dbReference>
<dbReference type="KEGG" id="ctm:Cabther_A2234"/>
<reference evidence="9 10" key="1">
    <citation type="journal article" date="2012" name="Environ. Microbiol.">
        <title>Complete genome of Candidatus Chloracidobacterium thermophilum, a chlorophyll-based photoheterotroph belonging to the phylum Acidobacteria.</title>
        <authorList>
            <person name="Garcia Costas A.M."/>
            <person name="Liu Z."/>
            <person name="Tomsho L.P."/>
            <person name="Schuster S.C."/>
            <person name="Ward D.M."/>
            <person name="Bryant D.A."/>
        </authorList>
    </citation>
    <scope>NUCLEOTIDE SEQUENCE [LARGE SCALE GENOMIC DNA]</scope>
    <source>
        <strain evidence="9 10">B</strain>
    </source>
</reference>
<keyword evidence="5 6" id="KW-0456">Lyase</keyword>
<dbReference type="PANTHER" id="PTHR43715:SF1">
    <property type="entry name" value="GDP-MANNOSE 4,6 DEHYDRATASE"/>
    <property type="match status" value="1"/>
</dbReference>
<evidence type="ECO:0000256" key="3">
    <source>
        <dbReference type="ARBA" id="ARBA00011989"/>
    </source>
</evidence>
<name>G2LF41_CHLTF</name>
<dbReference type="STRING" id="981222.Cabther_A2234"/>
<evidence type="ECO:0000256" key="2">
    <source>
        <dbReference type="ARBA" id="ARBA00009263"/>
    </source>
</evidence>